<sequence length="132" mass="14937">MLDWHIQKLLDKPKEVHHVAAPFDEEKRQQQKISNQPCDQPDDTIPSMVQTASTSTHPKKRSEQSQTNQTKNHWHTIEFSHNTRTPKHTPQPGPVQSSLLNLTHTHTTNKIAANADQVKGTINARFPTAISP</sequence>
<evidence type="ECO:0000313" key="2">
    <source>
        <dbReference type="EMBL" id="MCZ9294942.1"/>
    </source>
</evidence>
<protein>
    <submittedName>
        <fullName evidence="2">Uncharacterized protein</fullName>
    </submittedName>
</protein>
<dbReference type="RefSeq" id="WP_269966358.1">
    <property type="nucleotide sequence ID" value="NZ_JAKMUS010000042.1"/>
</dbReference>
<dbReference type="AlphaFoldDB" id="A0A9X3LVE9"/>
<feature type="non-terminal residue" evidence="2">
    <location>
        <position position="132"/>
    </location>
</feature>
<name>A0A9X3LVE9_9CORY</name>
<proteinExistence type="predicted"/>
<gene>
    <name evidence="2" type="ORF">L8U60_10715</name>
</gene>
<organism evidence="2 3">
    <name type="scientific">Corynebacterium meitnerae</name>
    <dbReference type="NCBI Taxonomy" id="2913498"/>
    <lineage>
        <taxon>Bacteria</taxon>
        <taxon>Bacillati</taxon>
        <taxon>Actinomycetota</taxon>
        <taxon>Actinomycetes</taxon>
        <taxon>Mycobacteriales</taxon>
        <taxon>Corynebacteriaceae</taxon>
        <taxon>Corynebacterium</taxon>
    </lineage>
</organism>
<reference evidence="2" key="1">
    <citation type="submission" date="2022-02" db="EMBL/GenBank/DDBJ databases">
        <title>Corynebacterium sp. from urogenital microbiome.</title>
        <authorList>
            <person name="Cappelli E.A."/>
            <person name="Ribeiro T.G."/>
            <person name="Peixe L."/>
        </authorList>
    </citation>
    <scope>NUCLEOTIDE SEQUENCE</scope>
    <source>
        <strain evidence="2">C8Ua_172</strain>
    </source>
</reference>
<comment type="caution">
    <text evidence="2">The sequence shown here is derived from an EMBL/GenBank/DDBJ whole genome shotgun (WGS) entry which is preliminary data.</text>
</comment>
<evidence type="ECO:0000256" key="1">
    <source>
        <dbReference type="SAM" id="MobiDB-lite"/>
    </source>
</evidence>
<feature type="compositionally biased region" description="Basic and acidic residues" evidence="1">
    <location>
        <begin position="10"/>
        <end position="29"/>
    </location>
</feature>
<feature type="compositionally biased region" description="Polar residues" evidence="1">
    <location>
        <begin position="47"/>
        <end position="56"/>
    </location>
</feature>
<keyword evidence="3" id="KW-1185">Reference proteome</keyword>
<dbReference type="Proteomes" id="UP001146468">
    <property type="component" value="Unassembled WGS sequence"/>
</dbReference>
<evidence type="ECO:0000313" key="3">
    <source>
        <dbReference type="Proteomes" id="UP001146468"/>
    </source>
</evidence>
<dbReference type="EMBL" id="JAKMUS010000042">
    <property type="protein sequence ID" value="MCZ9294942.1"/>
    <property type="molecule type" value="Genomic_DNA"/>
</dbReference>
<accession>A0A9X3LVE9</accession>
<feature type="region of interest" description="Disordered" evidence="1">
    <location>
        <begin position="10"/>
        <end position="99"/>
    </location>
</feature>